<sequence>MWICAMRRTLTAGALAGILSAGMLATALAQAPDASRPMQVAHAGDRPGEPGGRHRLSAEDVQALTDARVAALHAGLKLTPDQEKLWPPVEGAMRNLAKVRRDQREARRGRDRDPVAETAPDAIRARADALAARSDALRKLADASQPLYATLDQAQKQRAAMLSRPMGPRHHPGMHRHHRDD</sequence>
<comment type="caution">
    <text evidence="3">The sequence shown here is derived from an EMBL/GenBank/DDBJ whole genome shotgun (WGS) entry which is preliminary data.</text>
</comment>
<proteinExistence type="predicted"/>
<keyword evidence="4" id="KW-1185">Reference proteome</keyword>
<reference evidence="3" key="2">
    <citation type="submission" date="2021-08" db="EMBL/GenBank/DDBJ databases">
        <authorList>
            <person name="Tani A."/>
            <person name="Ola A."/>
            <person name="Ogura Y."/>
            <person name="Katsura K."/>
            <person name="Hayashi T."/>
        </authorList>
    </citation>
    <scope>NUCLEOTIDE SEQUENCE</scope>
    <source>
        <strain evidence="3">JCM 32048</strain>
    </source>
</reference>
<protein>
    <recommendedName>
        <fullName evidence="5">LTXXQ motif family protein</fullName>
    </recommendedName>
</protein>
<feature type="compositionally biased region" description="Basic and acidic residues" evidence="1">
    <location>
        <begin position="43"/>
        <end position="54"/>
    </location>
</feature>
<name>A0AA37M2L8_9HYPH</name>
<evidence type="ECO:0000313" key="4">
    <source>
        <dbReference type="Proteomes" id="UP001055286"/>
    </source>
</evidence>
<evidence type="ECO:0000256" key="1">
    <source>
        <dbReference type="SAM" id="MobiDB-lite"/>
    </source>
</evidence>
<feature type="region of interest" description="Disordered" evidence="1">
    <location>
        <begin position="35"/>
        <end position="54"/>
    </location>
</feature>
<gene>
    <name evidence="3" type="ORF">MPEAHAMD_0488</name>
</gene>
<feature type="signal peptide" evidence="2">
    <location>
        <begin position="1"/>
        <end position="29"/>
    </location>
</feature>
<dbReference type="AlphaFoldDB" id="A0AA37M2L8"/>
<feature type="region of interest" description="Disordered" evidence="1">
    <location>
        <begin position="100"/>
        <end position="120"/>
    </location>
</feature>
<dbReference type="EMBL" id="BPQJ01000002">
    <property type="protein sequence ID" value="GJD60352.1"/>
    <property type="molecule type" value="Genomic_DNA"/>
</dbReference>
<feature type="region of interest" description="Disordered" evidence="1">
    <location>
        <begin position="155"/>
        <end position="181"/>
    </location>
</feature>
<evidence type="ECO:0000256" key="2">
    <source>
        <dbReference type="SAM" id="SignalP"/>
    </source>
</evidence>
<feature type="compositionally biased region" description="Basic and acidic residues" evidence="1">
    <location>
        <begin position="100"/>
        <end position="115"/>
    </location>
</feature>
<organism evidence="3 4">
    <name type="scientific">Methylobacterium frigidaeris</name>
    <dbReference type="NCBI Taxonomy" id="2038277"/>
    <lineage>
        <taxon>Bacteria</taxon>
        <taxon>Pseudomonadati</taxon>
        <taxon>Pseudomonadota</taxon>
        <taxon>Alphaproteobacteria</taxon>
        <taxon>Hyphomicrobiales</taxon>
        <taxon>Methylobacteriaceae</taxon>
        <taxon>Methylobacterium</taxon>
    </lineage>
</organism>
<accession>A0AA37M2L8</accession>
<dbReference type="InterPro" id="IPR012899">
    <property type="entry name" value="LTXXQ"/>
</dbReference>
<keyword evidence="2" id="KW-0732">Signal</keyword>
<evidence type="ECO:0008006" key="5">
    <source>
        <dbReference type="Google" id="ProtNLM"/>
    </source>
</evidence>
<reference evidence="3" key="1">
    <citation type="journal article" date="2016" name="Front. Microbiol.">
        <title>Genome Sequence of the Piezophilic, Mesophilic Sulfate-Reducing Bacterium Desulfovibrio indicus J2T.</title>
        <authorList>
            <person name="Cao J."/>
            <person name="Maignien L."/>
            <person name="Shao Z."/>
            <person name="Alain K."/>
            <person name="Jebbar M."/>
        </authorList>
    </citation>
    <scope>NUCLEOTIDE SEQUENCE</scope>
    <source>
        <strain evidence="3">JCM 32048</strain>
    </source>
</reference>
<dbReference type="Proteomes" id="UP001055286">
    <property type="component" value="Unassembled WGS sequence"/>
</dbReference>
<dbReference type="Pfam" id="PF07813">
    <property type="entry name" value="LTXXQ"/>
    <property type="match status" value="1"/>
</dbReference>
<feature type="chain" id="PRO_5041277060" description="LTXXQ motif family protein" evidence="2">
    <location>
        <begin position="30"/>
        <end position="181"/>
    </location>
</feature>
<dbReference type="GO" id="GO:0042597">
    <property type="term" value="C:periplasmic space"/>
    <property type="evidence" value="ECO:0007669"/>
    <property type="project" value="InterPro"/>
</dbReference>
<evidence type="ECO:0000313" key="3">
    <source>
        <dbReference type="EMBL" id="GJD60352.1"/>
    </source>
</evidence>
<feature type="compositionally biased region" description="Basic residues" evidence="1">
    <location>
        <begin position="167"/>
        <end position="181"/>
    </location>
</feature>